<protein>
    <submittedName>
        <fullName evidence="1">Uncharacterized protein</fullName>
    </submittedName>
</protein>
<proteinExistence type="predicted"/>
<organism evidence="1 2">
    <name type="scientific">Ignelater luminosus</name>
    <name type="common">Cucubano</name>
    <name type="synonym">Pyrophorus luminosus</name>
    <dbReference type="NCBI Taxonomy" id="2038154"/>
    <lineage>
        <taxon>Eukaryota</taxon>
        <taxon>Metazoa</taxon>
        <taxon>Ecdysozoa</taxon>
        <taxon>Arthropoda</taxon>
        <taxon>Hexapoda</taxon>
        <taxon>Insecta</taxon>
        <taxon>Pterygota</taxon>
        <taxon>Neoptera</taxon>
        <taxon>Endopterygota</taxon>
        <taxon>Coleoptera</taxon>
        <taxon>Polyphaga</taxon>
        <taxon>Elateriformia</taxon>
        <taxon>Elateroidea</taxon>
        <taxon>Elateridae</taxon>
        <taxon>Agrypninae</taxon>
        <taxon>Pyrophorini</taxon>
        <taxon>Ignelater</taxon>
    </lineage>
</organism>
<dbReference type="Proteomes" id="UP000801492">
    <property type="component" value="Unassembled WGS sequence"/>
</dbReference>
<keyword evidence="2" id="KW-1185">Reference proteome</keyword>
<comment type="caution">
    <text evidence="1">The sequence shown here is derived from an EMBL/GenBank/DDBJ whole genome shotgun (WGS) entry which is preliminary data.</text>
</comment>
<accession>A0A8K0GDD7</accession>
<gene>
    <name evidence="1" type="ORF">ILUMI_05626</name>
</gene>
<reference evidence="1" key="1">
    <citation type="submission" date="2019-08" db="EMBL/GenBank/DDBJ databases">
        <title>The genome of the North American firefly Photinus pyralis.</title>
        <authorList>
            <consortium name="Photinus pyralis genome working group"/>
            <person name="Fallon T.R."/>
            <person name="Sander Lower S.E."/>
            <person name="Weng J.-K."/>
        </authorList>
    </citation>
    <scope>NUCLEOTIDE SEQUENCE</scope>
    <source>
        <strain evidence="1">TRF0915ILg1</strain>
        <tissue evidence="1">Whole body</tissue>
    </source>
</reference>
<dbReference type="AlphaFoldDB" id="A0A8K0GDD7"/>
<evidence type="ECO:0000313" key="2">
    <source>
        <dbReference type="Proteomes" id="UP000801492"/>
    </source>
</evidence>
<dbReference type="OrthoDB" id="6778620at2759"/>
<evidence type="ECO:0000313" key="1">
    <source>
        <dbReference type="EMBL" id="KAF2900555.1"/>
    </source>
</evidence>
<sequence length="224" mass="26468">MIGHEECESCEEFNLHNPDHNKENFSKDCNICGKWRAHIEKAKKAIDKYHEDAEKDDKVIYCVDLEKVIMIPRWEMFKSAIFTHRLMVYNESFVPVGKKQKIVTHLNKFYDFQDFVSTVKGTSKTTEVLTMELSNFHKWVFYLSQYKLNKMVPRPYIHNIVHIKIEQGSFNMKYESDYDGEFFDINFLSSKVTKNNRHDLVNGISALKKENIMKNLSGVMKNHL</sequence>
<name>A0A8K0GDD7_IGNLU</name>
<dbReference type="EMBL" id="VTPC01002113">
    <property type="protein sequence ID" value="KAF2900555.1"/>
    <property type="molecule type" value="Genomic_DNA"/>
</dbReference>